<keyword evidence="3" id="KW-0274">FAD</keyword>
<evidence type="ECO:0000256" key="1">
    <source>
        <dbReference type="ARBA" id="ARBA00006442"/>
    </source>
</evidence>
<keyword evidence="4" id="KW-0560">Oxidoreductase</keyword>
<sequence length="393" mass="41494">MAAAIFLNSPEEHVKWTSGDPSKWQPNHANVECFHSSAESVDCDKKEITLMNKGPHAGVVISYKAVILATGQKSPLITPMPGMSLTERISEVQACGKALKNAKTVIFNGAGLVGIEMCGDLRARSGYGARVILLSRSGKVLDSDFGDKALKPDPQIVSKVTDILTNKFKVELKEGSVSDPTLAEPSLSPGTLKLESGETLDFDVYMPCYSAGPNTGFLRSSSAEILDGRGALVVNDSLQSSVHPEVFGVNVTNKKIPGHPVIQYLSATAEHCAKQAISLLEDKPLKPFNGKAETPVPINVKIGHGKGGYMIWYGLPGPAKACCCLPCKGGFPFCPPPCCWCCLPGCSGACGNCGEPAEGEGPAIFMPNLLAKFPTVKGLGDYGLEKPAQATMA</sequence>
<accession>A0A812LMN0</accession>
<dbReference type="AlphaFoldDB" id="A0A812LMN0"/>
<gene>
    <name evidence="6" type="primary">ptaL</name>
    <name evidence="6" type="ORF">SPIL2461_LOCUS4721</name>
</gene>
<dbReference type="GO" id="GO:0050660">
    <property type="term" value="F:flavin adenine dinucleotide binding"/>
    <property type="evidence" value="ECO:0007669"/>
    <property type="project" value="TreeGrafter"/>
</dbReference>
<evidence type="ECO:0000313" key="7">
    <source>
        <dbReference type="Proteomes" id="UP000649617"/>
    </source>
</evidence>
<evidence type="ECO:0000256" key="2">
    <source>
        <dbReference type="ARBA" id="ARBA00022630"/>
    </source>
</evidence>
<keyword evidence="2" id="KW-0285">Flavoprotein</keyword>
<dbReference type="PANTHER" id="PTHR43735">
    <property type="entry name" value="APOPTOSIS-INDUCING FACTOR 1"/>
    <property type="match status" value="1"/>
</dbReference>
<feature type="domain" description="FAD/NAD(P)-binding" evidence="5">
    <location>
        <begin position="29"/>
        <end position="247"/>
    </location>
</feature>
<evidence type="ECO:0000256" key="4">
    <source>
        <dbReference type="ARBA" id="ARBA00023002"/>
    </source>
</evidence>
<evidence type="ECO:0000259" key="5">
    <source>
        <dbReference type="Pfam" id="PF07992"/>
    </source>
</evidence>
<dbReference type="InterPro" id="IPR036188">
    <property type="entry name" value="FAD/NAD-bd_sf"/>
</dbReference>
<dbReference type="SUPFAM" id="SSF51905">
    <property type="entry name" value="FAD/NAD(P)-binding domain"/>
    <property type="match status" value="2"/>
</dbReference>
<comment type="caution">
    <text evidence="6">The sequence shown here is derived from an EMBL/GenBank/DDBJ whole genome shotgun (WGS) entry which is preliminary data.</text>
</comment>
<dbReference type="InterPro" id="IPR023753">
    <property type="entry name" value="FAD/NAD-binding_dom"/>
</dbReference>
<dbReference type="OrthoDB" id="202203at2759"/>
<keyword evidence="7" id="KW-1185">Reference proteome</keyword>
<dbReference type="Pfam" id="PF07992">
    <property type="entry name" value="Pyr_redox_2"/>
    <property type="match status" value="1"/>
</dbReference>
<organism evidence="6 7">
    <name type="scientific">Symbiodinium pilosum</name>
    <name type="common">Dinoflagellate</name>
    <dbReference type="NCBI Taxonomy" id="2952"/>
    <lineage>
        <taxon>Eukaryota</taxon>
        <taxon>Sar</taxon>
        <taxon>Alveolata</taxon>
        <taxon>Dinophyceae</taxon>
        <taxon>Suessiales</taxon>
        <taxon>Symbiodiniaceae</taxon>
        <taxon>Symbiodinium</taxon>
    </lineage>
</organism>
<dbReference type="EMBL" id="CAJNIZ010006380">
    <property type="protein sequence ID" value="CAE7249503.1"/>
    <property type="molecule type" value="Genomic_DNA"/>
</dbReference>
<name>A0A812LMN0_SYMPI</name>
<dbReference type="GO" id="GO:0004174">
    <property type="term" value="F:electron-transferring-flavoprotein dehydrogenase activity"/>
    <property type="evidence" value="ECO:0007669"/>
    <property type="project" value="TreeGrafter"/>
</dbReference>
<dbReference type="Gene3D" id="3.50.50.60">
    <property type="entry name" value="FAD/NAD(P)-binding domain"/>
    <property type="match status" value="2"/>
</dbReference>
<reference evidence="6" key="1">
    <citation type="submission" date="2021-02" db="EMBL/GenBank/DDBJ databases">
        <authorList>
            <person name="Dougan E. K."/>
            <person name="Rhodes N."/>
            <person name="Thang M."/>
            <person name="Chan C."/>
        </authorList>
    </citation>
    <scope>NUCLEOTIDE SEQUENCE</scope>
</reference>
<dbReference type="GO" id="GO:0005737">
    <property type="term" value="C:cytoplasm"/>
    <property type="evidence" value="ECO:0007669"/>
    <property type="project" value="TreeGrafter"/>
</dbReference>
<evidence type="ECO:0000313" key="6">
    <source>
        <dbReference type="EMBL" id="CAE7249503.1"/>
    </source>
</evidence>
<protein>
    <submittedName>
        <fullName evidence="6">PtaL protein</fullName>
    </submittedName>
</protein>
<evidence type="ECO:0000256" key="3">
    <source>
        <dbReference type="ARBA" id="ARBA00022827"/>
    </source>
</evidence>
<proteinExistence type="inferred from homology"/>
<dbReference type="Proteomes" id="UP000649617">
    <property type="component" value="Unassembled WGS sequence"/>
</dbReference>
<dbReference type="PANTHER" id="PTHR43735:SF3">
    <property type="entry name" value="FERROPTOSIS SUPPRESSOR PROTEIN 1"/>
    <property type="match status" value="1"/>
</dbReference>
<comment type="similarity">
    <text evidence="1">Belongs to the FAD-dependent oxidoreductase family.</text>
</comment>